<dbReference type="Proteomes" id="UP000244880">
    <property type="component" value="Unassembled WGS sequence"/>
</dbReference>
<proteinExistence type="predicted"/>
<evidence type="ECO:0000313" key="2">
    <source>
        <dbReference type="EMBL" id="SPH22748.1"/>
    </source>
</evidence>
<accession>A0A2R8BID6</accession>
<name>A0A2R8BID6_9RHOB</name>
<reference evidence="2 3" key="1">
    <citation type="submission" date="2018-03" db="EMBL/GenBank/DDBJ databases">
        <authorList>
            <person name="Keele B.F."/>
        </authorList>
    </citation>
    <scope>NUCLEOTIDE SEQUENCE [LARGE SCALE GENOMIC DNA]</scope>
    <source>
        <strain evidence="2 3">CECT 8599</strain>
    </source>
</reference>
<keyword evidence="1" id="KW-0812">Transmembrane</keyword>
<keyword evidence="3" id="KW-1185">Reference proteome</keyword>
<feature type="transmembrane region" description="Helical" evidence="1">
    <location>
        <begin position="68"/>
        <end position="86"/>
    </location>
</feature>
<keyword evidence="1" id="KW-0472">Membrane</keyword>
<evidence type="ECO:0000313" key="3">
    <source>
        <dbReference type="Proteomes" id="UP000244880"/>
    </source>
</evidence>
<gene>
    <name evidence="2" type="ORF">ASD8599_03496</name>
</gene>
<sequence length="87" mass="9159">MSNMENLDNKLSEAERQSVVYETAMASIAAKNRAAPAGGHAIMAAAMGYGESASDGPVMSKVAHGAKLFCILFAMLAPSLLIWQVML</sequence>
<protein>
    <submittedName>
        <fullName evidence="2">Uncharacterized protein</fullName>
    </submittedName>
</protein>
<keyword evidence="1" id="KW-1133">Transmembrane helix</keyword>
<dbReference type="EMBL" id="OMOR01000001">
    <property type="protein sequence ID" value="SPH22748.1"/>
    <property type="molecule type" value="Genomic_DNA"/>
</dbReference>
<organism evidence="2 3">
    <name type="scientific">Ascidiaceihabitans donghaensis</name>
    <dbReference type="NCBI Taxonomy" id="1510460"/>
    <lineage>
        <taxon>Bacteria</taxon>
        <taxon>Pseudomonadati</taxon>
        <taxon>Pseudomonadota</taxon>
        <taxon>Alphaproteobacteria</taxon>
        <taxon>Rhodobacterales</taxon>
        <taxon>Paracoccaceae</taxon>
        <taxon>Ascidiaceihabitans</taxon>
    </lineage>
</organism>
<dbReference type="AlphaFoldDB" id="A0A2R8BID6"/>
<dbReference type="RefSeq" id="WP_181364527.1">
    <property type="nucleotide sequence ID" value="NZ_OMOR01000001.1"/>
</dbReference>
<evidence type="ECO:0000256" key="1">
    <source>
        <dbReference type="SAM" id="Phobius"/>
    </source>
</evidence>